<evidence type="ECO:0000313" key="1">
    <source>
        <dbReference type="EMBL" id="GBL85643.1"/>
    </source>
</evidence>
<comment type="caution">
    <text evidence="1">The sequence shown here is derived from an EMBL/GenBank/DDBJ whole genome shotgun (WGS) entry which is preliminary data.</text>
</comment>
<dbReference type="SUPFAM" id="SSF56672">
    <property type="entry name" value="DNA/RNA polymerases"/>
    <property type="match status" value="1"/>
</dbReference>
<name>A0A4Y2B0N9_ARAVE</name>
<evidence type="ECO:0008006" key="3">
    <source>
        <dbReference type="Google" id="ProtNLM"/>
    </source>
</evidence>
<protein>
    <recommendedName>
        <fullName evidence="3">Reverse transcriptase/retrotransposon-derived protein RNase H-like domain-containing protein</fullName>
    </recommendedName>
</protein>
<sequence length="114" mass="13131">MDTSKGNFSFSRIRSILGLYTYYLLFVRKFPTIARPLHKLNEAKSNFNWGEECGKSFTSQKQALTARVLTYHPIDKRLDTDASVTSDRSLLSEVTIRAGPRELRTVRLHNAPRR</sequence>
<dbReference type="InterPro" id="IPR043128">
    <property type="entry name" value="Rev_trsase/Diguanyl_cyclase"/>
</dbReference>
<gene>
    <name evidence="1" type="ORF">AVEN_76773_1</name>
</gene>
<reference evidence="1 2" key="1">
    <citation type="journal article" date="2019" name="Sci. Rep.">
        <title>Orb-weaving spider Araneus ventricosus genome elucidates the spidroin gene catalogue.</title>
        <authorList>
            <person name="Kono N."/>
            <person name="Nakamura H."/>
            <person name="Ohtoshi R."/>
            <person name="Moran D.A.P."/>
            <person name="Shinohara A."/>
            <person name="Yoshida Y."/>
            <person name="Fujiwara M."/>
            <person name="Mori M."/>
            <person name="Tomita M."/>
            <person name="Arakawa K."/>
        </authorList>
    </citation>
    <scope>NUCLEOTIDE SEQUENCE [LARGE SCALE GENOMIC DNA]</scope>
</reference>
<dbReference type="GO" id="GO:0071897">
    <property type="term" value="P:DNA biosynthetic process"/>
    <property type="evidence" value="ECO:0007669"/>
    <property type="project" value="UniProtKB-ARBA"/>
</dbReference>
<keyword evidence="2" id="KW-1185">Reference proteome</keyword>
<organism evidence="1 2">
    <name type="scientific">Araneus ventricosus</name>
    <name type="common">Orbweaver spider</name>
    <name type="synonym">Epeira ventricosa</name>
    <dbReference type="NCBI Taxonomy" id="182803"/>
    <lineage>
        <taxon>Eukaryota</taxon>
        <taxon>Metazoa</taxon>
        <taxon>Ecdysozoa</taxon>
        <taxon>Arthropoda</taxon>
        <taxon>Chelicerata</taxon>
        <taxon>Arachnida</taxon>
        <taxon>Araneae</taxon>
        <taxon>Araneomorphae</taxon>
        <taxon>Entelegynae</taxon>
        <taxon>Araneoidea</taxon>
        <taxon>Araneidae</taxon>
        <taxon>Araneus</taxon>
    </lineage>
</organism>
<dbReference type="Proteomes" id="UP000499080">
    <property type="component" value="Unassembled WGS sequence"/>
</dbReference>
<dbReference type="EMBL" id="BGPR01082061">
    <property type="protein sequence ID" value="GBL85643.1"/>
    <property type="molecule type" value="Genomic_DNA"/>
</dbReference>
<evidence type="ECO:0000313" key="2">
    <source>
        <dbReference type="Proteomes" id="UP000499080"/>
    </source>
</evidence>
<accession>A0A4Y2B0N9</accession>
<dbReference type="AlphaFoldDB" id="A0A4Y2B0N9"/>
<dbReference type="Gene3D" id="3.30.70.270">
    <property type="match status" value="1"/>
</dbReference>
<proteinExistence type="predicted"/>
<dbReference type="InterPro" id="IPR043502">
    <property type="entry name" value="DNA/RNA_pol_sf"/>
</dbReference>